<feature type="domain" description="HTH gntR-type" evidence="4">
    <location>
        <begin position="7"/>
        <end position="74"/>
    </location>
</feature>
<dbReference type="Proteomes" id="UP000584374">
    <property type="component" value="Unassembled WGS sequence"/>
</dbReference>
<dbReference type="InterPro" id="IPR011711">
    <property type="entry name" value="GntR_C"/>
</dbReference>
<protein>
    <submittedName>
        <fullName evidence="5">DNA-binding FadR family transcriptional regulator</fullName>
    </submittedName>
</protein>
<gene>
    <name evidence="5" type="ORF">BJ970_006642</name>
</gene>
<keyword evidence="3" id="KW-0804">Transcription</keyword>
<dbReference type="PROSITE" id="PS50949">
    <property type="entry name" value="HTH_GNTR"/>
    <property type="match status" value="1"/>
</dbReference>
<keyword evidence="2 5" id="KW-0238">DNA-binding</keyword>
<dbReference type="Pfam" id="PF00392">
    <property type="entry name" value="GntR"/>
    <property type="match status" value="1"/>
</dbReference>
<dbReference type="InterPro" id="IPR036388">
    <property type="entry name" value="WH-like_DNA-bd_sf"/>
</dbReference>
<dbReference type="PANTHER" id="PTHR43537">
    <property type="entry name" value="TRANSCRIPTIONAL REGULATOR, GNTR FAMILY"/>
    <property type="match status" value="1"/>
</dbReference>
<name>A0A840QKL2_9PSEU</name>
<dbReference type="InterPro" id="IPR036390">
    <property type="entry name" value="WH_DNA-bd_sf"/>
</dbReference>
<evidence type="ECO:0000256" key="3">
    <source>
        <dbReference type="ARBA" id="ARBA00023163"/>
    </source>
</evidence>
<evidence type="ECO:0000259" key="4">
    <source>
        <dbReference type="PROSITE" id="PS50949"/>
    </source>
</evidence>
<keyword evidence="1" id="KW-0805">Transcription regulation</keyword>
<evidence type="ECO:0000256" key="1">
    <source>
        <dbReference type="ARBA" id="ARBA00023015"/>
    </source>
</evidence>
<dbReference type="RefSeq" id="WP_184731209.1">
    <property type="nucleotide sequence ID" value="NZ_JACHIW010000002.1"/>
</dbReference>
<evidence type="ECO:0000256" key="2">
    <source>
        <dbReference type="ARBA" id="ARBA00023125"/>
    </source>
</evidence>
<dbReference type="SMART" id="SM00345">
    <property type="entry name" value="HTH_GNTR"/>
    <property type="match status" value="1"/>
</dbReference>
<dbReference type="CDD" id="cd07377">
    <property type="entry name" value="WHTH_GntR"/>
    <property type="match status" value="1"/>
</dbReference>
<comment type="caution">
    <text evidence="5">The sequence shown here is derived from an EMBL/GenBank/DDBJ whole genome shotgun (WGS) entry which is preliminary data.</text>
</comment>
<dbReference type="GO" id="GO:0003700">
    <property type="term" value="F:DNA-binding transcription factor activity"/>
    <property type="evidence" value="ECO:0007669"/>
    <property type="project" value="InterPro"/>
</dbReference>
<dbReference type="EMBL" id="JACHIW010000002">
    <property type="protein sequence ID" value="MBB5159043.1"/>
    <property type="molecule type" value="Genomic_DNA"/>
</dbReference>
<dbReference type="Gene3D" id="1.10.10.10">
    <property type="entry name" value="Winged helix-like DNA-binding domain superfamily/Winged helix DNA-binding domain"/>
    <property type="match status" value="1"/>
</dbReference>
<dbReference type="SUPFAM" id="SSF48008">
    <property type="entry name" value="GntR ligand-binding domain-like"/>
    <property type="match status" value="1"/>
</dbReference>
<dbReference type="AlphaFoldDB" id="A0A840QKL2"/>
<dbReference type="PANTHER" id="PTHR43537:SF44">
    <property type="entry name" value="GNTR FAMILY REGULATORY PROTEIN"/>
    <property type="match status" value="1"/>
</dbReference>
<reference evidence="5 6" key="1">
    <citation type="submission" date="2020-08" db="EMBL/GenBank/DDBJ databases">
        <title>Sequencing the genomes of 1000 actinobacteria strains.</title>
        <authorList>
            <person name="Klenk H.-P."/>
        </authorList>
    </citation>
    <scope>NUCLEOTIDE SEQUENCE [LARGE SCALE GENOMIC DNA]</scope>
    <source>
        <strain evidence="5 6">DSM 45584</strain>
    </source>
</reference>
<organism evidence="5 6">
    <name type="scientific">Saccharopolyspora phatthalungensis</name>
    <dbReference type="NCBI Taxonomy" id="664693"/>
    <lineage>
        <taxon>Bacteria</taxon>
        <taxon>Bacillati</taxon>
        <taxon>Actinomycetota</taxon>
        <taxon>Actinomycetes</taxon>
        <taxon>Pseudonocardiales</taxon>
        <taxon>Pseudonocardiaceae</taxon>
        <taxon>Saccharopolyspora</taxon>
    </lineage>
</organism>
<dbReference type="SUPFAM" id="SSF46785">
    <property type="entry name" value="Winged helix' DNA-binding domain"/>
    <property type="match status" value="1"/>
</dbReference>
<sequence length="244" mass="25873">MSGYSGRGVHGQVVAALGARIVSGELGGGDVIDLAALGRDLEVSMTALREAMKVLAAKGLVAARQKRGTYVRDREHWNLLDSDVIRWRSEAGDTAAVLRDLAEVRAVVEPAAASMAALRRDEHDMAELDAALAAMADAVGQGAAAEVAADLRWHRAMLRATHNEMLARMDVFIEPALRLRDALVHETDADDPVPSHADVVEAVRRRDPEAAAAAVTSLLDKAAKDAAGVLGTNDDTEEKATVSE</sequence>
<accession>A0A840QKL2</accession>
<evidence type="ECO:0000313" key="5">
    <source>
        <dbReference type="EMBL" id="MBB5159043.1"/>
    </source>
</evidence>
<dbReference type="InterPro" id="IPR008920">
    <property type="entry name" value="TF_FadR/GntR_C"/>
</dbReference>
<dbReference type="Gene3D" id="1.20.120.530">
    <property type="entry name" value="GntR ligand-binding domain-like"/>
    <property type="match status" value="1"/>
</dbReference>
<dbReference type="InterPro" id="IPR000524">
    <property type="entry name" value="Tscrpt_reg_HTH_GntR"/>
</dbReference>
<evidence type="ECO:0000313" key="6">
    <source>
        <dbReference type="Proteomes" id="UP000584374"/>
    </source>
</evidence>
<keyword evidence="6" id="KW-1185">Reference proteome</keyword>
<dbReference type="SMART" id="SM00895">
    <property type="entry name" value="FCD"/>
    <property type="match status" value="1"/>
</dbReference>
<proteinExistence type="predicted"/>
<dbReference type="GO" id="GO:0003677">
    <property type="term" value="F:DNA binding"/>
    <property type="evidence" value="ECO:0007669"/>
    <property type="project" value="UniProtKB-KW"/>
</dbReference>
<dbReference type="Pfam" id="PF07729">
    <property type="entry name" value="FCD"/>
    <property type="match status" value="1"/>
</dbReference>